<keyword evidence="4 6" id="KW-1133">Transmembrane helix</keyword>
<keyword evidence="5 6" id="KW-0472">Membrane</keyword>
<feature type="transmembrane region" description="Helical" evidence="6">
    <location>
        <begin position="226"/>
        <end position="250"/>
    </location>
</feature>
<sequence length="319" mass="33651">MFGGLVDTVLGLVSQYGFLAVFVYMALETAFILHYVPSEVVVPIAAAELVHGPFTFGLFVLDATAGATIGSAVAYLLFGRYGRGVLERYGRVIHVSPDRLDRSEAVFARYGESSVFWGRLLPFVRAFVSIPAGLAGMGFRRFVAFSAGGALVFDTALTYLSYAGAGRTSPLEFATAWIASALAGGVAYAGVHPGVVLSLGGVAAVLAGAAWLARRRIRARPALAKLIGLHALRALGLLVGTAFVFGALAAPDRTLAAAAWVWDDPLFWVHLGFSERVALLLTGVGIAFVGALAYEIGRTVEVAYLRSAVAATAERLRRP</sequence>
<organism evidence="8 9">
    <name type="scientific">Halarchaeum acidiphilum MH1-52-1</name>
    <dbReference type="NCBI Taxonomy" id="1261545"/>
    <lineage>
        <taxon>Archaea</taxon>
        <taxon>Methanobacteriati</taxon>
        <taxon>Methanobacteriota</taxon>
        <taxon>Stenosarchaea group</taxon>
        <taxon>Halobacteria</taxon>
        <taxon>Halobacteriales</taxon>
        <taxon>Halobacteriaceae</taxon>
    </lineage>
</organism>
<comment type="subcellular location">
    <subcellularLocation>
        <location evidence="1">Cell membrane</location>
        <topology evidence="1">Multi-pass membrane protein</topology>
    </subcellularLocation>
</comment>
<evidence type="ECO:0000256" key="3">
    <source>
        <dbReference type="ARBA" id="ARBA00022692"/>
    </source>
</evidence>
<protein>
    <recommendedName>
        <fullName evidence="7">VTT domain-containing protein</fullName>
    </recommendedName>
</protein>
<keyword evidence="9" id="KW-1185">Reference proteome</keyword>
<evidence type="ECO:0000259" key="7">
    <source>
        <dbReference type="Pfam" id="PF09335"/>
    </source>
</evidence>
<proteinExistence type="predicted"/>
<dbReference type="InterPro" id="IPR051311">
    <property type="entry name" value="DedA_domain"/>
</dbReference>
<dbReference type="Proteomes" id="UP000016986">
    <property type="component" value="Unassembled WGS sequence"/>
</dbReference>
<dbReference type="GO" id="GO:0005886">
    <property type="term" value="C:plasma membrane"/>
    <property type="evidence" value="ECO:0007669"/>
    <property type="project" value="UniProtKB-SubCell"/>
</dbReference>
<feature type="transmembrane region" description="Helical" evidence="6">
    <location>
        <begin position="277"/>
        <end position="297"/>
    </location>
</feature>
<evidence type="ECO:0000313" key="9">
    <source>
        <dbReference type="Proteomes" id="UP000016986"/>
    </source>
</evidence>
<feature type="transmembrane region" description="Helical" evidence="6">
    <location>
        <begin position="142"/>
        <end position="162"/>
    </location>
</feature>
<dbReference type="RefSeq" id="WP_021780552.1">
    <property type="nucleotide sequence ID" value="NZ_BATA01000062.1"/>
</dbReference>
<dbReference type="eggNOG" id="arCOG03117">
    <property type="taxonomic scope" value="Archaea"/>
</dbReference>
<evidence type="ECO:0000313" key="8">
    <source>
        <dbReference type="EMBL" id="GAD53368.1"/>
    </source>
</evidence>
<dbReference type="Pfam" id="PF09335">
    <property type="entry name" value="VTT_dom"/>
    <property type="match status" value="1"/>
</dbReference>
<evidence type="ECO:0000256" key="4">
    <source>
        <dbReference type="ARBA" id="ARBA00022989"/>
    </source>
</evidence>
<dbReference type="PANTHER" id="PTHR42709">
    <property type="entry name" value="ALKALINE PHOSPHATASE LIKE PROTEIN"/>
    <property type="match status" value="1"/>
</dbReference>
<keyword evidence="3 6" id="KW-0812">Transmembrane</keyword>
<reference evidence="8 9" key="1">
    <citation type="submission" date="2013-09" db="EMBL/GenBank/DDBJ databases">
        <title>Whole genome sequencing of Halarchaeum acidiphilum strain MH1-52-1.</title>
        <authorList>
            <person name="Shimane Y."/>
            <person name="Minegishi H."/>
            <person name="Nishi S."/>
            <person name="Echigo A."/>
            <person name="Shuto A."/>
            <person name="Konishi M."/>
            <person name="Ito T."/>
            <person name="Ohkuma M."/>
            <person name="Ohta Y."/>
            <person name="Nagano Y."/>
            <person name="Tsubouchi T."/>
            <person name="Mori K."/>
            <person name="Usui K."/>
            <person name="Kamekura M."/>
            <person name="Usami R."/>
            <person name="Takaki Y."/>
            <person name="Hatada Y."/>
        </authorList>
    </citation>
    <scope>NUCLEOTIDE SEQUENCE [LARGE SCALE GENOMIC DNA]</scope>
    <source>
        <strain evidence="8 9">JCM 16109</strain>
    </source>
</reference>
<evidence type="ECO:0000256" key="5">
    <source>
        <dbReference type="ARBA" id="ARBA00023136"/>
    </source>
</evidence>
<name>U3AF27_9EURY</name>
<evidence type="ECO:0000256" key="1">
    <source>
        <dbReference type="ARBA" id="ARBA00004651"/>
    </source>
</evidence>
<accession>U3AF27</accession>
<dbReference type="OrthoDB" id="204088at2157"/>
<feature type="transmembrane region" description="Helical" evidence="6">
    <location>
        <begin position="197"/>
        <end position="214"/>
    </location>
</feature>
<dbReference type="EMBL" id="BATA01000062">
    <property type="protein sequence ID" value="GAD53368.1"/>
    <property type="molecule type" value="Genomic_DNA"/>
</dbReference>
<evidence type="ECO:0000256" key="2">
    <source>
        <dbReference type="ARBA" id="ARBA00022475"/>
    </source>
</evidence>
<keyword evidence="2" id="KW-1003">Cell membrane</keyword>
<dbReference type="AlphaFoldDB" id="U3AF27"/>
<feature type="transmembrane region" description="Helical" evidence="6">
    <location>
        <begin position="56"/>
        <end position="78"/>
    </location>
</feature>
<dbReference type="PANTHER" id="PTHR42709:SF6">
    <property type="entry name" value="UNDECAPRENYL PHOSPHATE TRANSPORTER A"/>
    <property type="match status" value="1"/>
</dbReference>
<evidence type="ECO:0000256" key="6">
    <source>
        <dbReference type="SAM" id="Phobius"/>
    </source>
</evidence>
<feature type="transmembrane region" description="Helical" evidence="6">
    <location>
        <begin position="12"/>
        <end position="36"/>
    </location>
</feature>
<dbReference type="InterPro" id="IPR032816">
    <property type="entry name" value="VTT_dom"/>
</dbReference>
<feature type="domain" description="VTT" evidence="7">
    <location>
        <begin position="36"/>
        <end position="161"/>
    </location>
</feature>
<gene>
    <name evidence="8" type="ORF">MBEHAL_2128</name>
</gene>
<comment type="caution">
    <text evidence="8">The sequence shown here is derived from an EMBL/GenBank/DDBJ whole genome shotgun (WGS) entry which is preliminary data.</text>
</comment>